<keyword evidence="2" id="KW-1185">Reference proteome</keyword>
<dbReference type="Proteomes" id="UP000221751">
    <property type="component" value="Segment"/>
</dbReference>
<reference evidence="2" key="1">
    <citation type="submission" date="2016-07" db="EMBL/GenBank/DDBJ databases">
        <authorList>
            <person name="Florea S."/>
            <person name="Webb J.S."/>
            <person name="Jaromczyk J."/>
            <person name="Schardl C.L."/>
        </authorList>
    </citation>
    <scope>NUCLEOTIDE SEQUENCE [LARGE SCALE GENOMIC DNA]</scope>
</reference>
<gene>
    <name evidence="1" type="primary">7</name>
    <name evidence="1" type="ORF">SEA_CHEWYVIII_7</name>
</gene>
<sequence length="199" mass="23044">MDEPMSGMFDEYDADESRIRAKVNMFVATRVPLSEAIEVGRLVDLRGYRAAFDRVLEIAQADAAKETGNDVAARVFHRGTRLRAPRRPISDAVKLEYVREFVKEWDWDWESGEAAIVYSRYLFEGLESAFREAHRMTKDRERKQMDELLAVFMNPGSASVDEHVDQIKDADLPKEDPSIRDLFAGPHWRTHVARYFGFR</sequence>
<evidence type="ECO:0000313" key="2">
    <source>
        <dbReference type="Proteomes" id="UP000221751"/>
    </source>
</evidence>
<protein>
    <submittedName>
        <fullName evidence="1">Uncharacterized protein</fullName>
    </submittedName>
</protein>
<dbReference type="EMBL" id="KX557288">
    <property type="protein sequence ID" value="AON97430.1"/>
    <property type="molecule type" value="Genomic_DNA"/>
</dbReference>
<evidence type="ECO:0000313" key="1">
    <source>
        <dbReference type="EMBL" id="AON97430.1"/>
    </source>
</evidence>
<dbReference type="GeneID" id="80018707"/>
<organism evidence="1 2">
    <name type="scientific">Rhodococcus phage ChewyVIII</name>
    <dbReference type="NCBI Taxonomy" id="1887657"/>
    <lineage>
        <taxon>Viruses</taxon>
        <taxon>Duplodnaviria</taxon>
        <taxon>Heunggongvirae</taxon>
        <taxon>Uroviricota</taxon>
        <taxon>Caudoviricetes</taxon>
        <taxon>Chewyvirus</taxon>
        <taxon>Chewyvirus chewyVIII</taxon>
    </lineage>
</organism>
<dbReference type="KEGG" id="vg:80018707"/>
<dbReference type="RefSeq" id="YP_010754124.1">
    <property type="nucleotide sequence ID" value="NC_073456.1"/>
</dbReference>
<name>A0A1C9EI54_9CAUD</name>
<accession>A0A1C9EI54</accession>
<proteinExistence type="predicted"/>